<keyword evidence="6" id="KW-1185">Reference proteome</keyword>
<feature type="domain" description="EF-hand" evidence="4">
    <location>
        <begin position="50"/>
        <end position="85"/>
    </location>
</feature>
<keyword evidence="3" id="KW-0106">Calcium</keyword>
<proteinExistence type="predicted"/>
<reference evidence="5" key="1">
    <citation type="submission" date="2025-08" db="UniProtKB">
        <authorList>
            <consortium name="Ensembl"/>
        </authorList>
    </citation>
    <scope>IDENTIFICATION</scope>
</reference>
<dbReference type="PROSITE" id="PS50222">
    <property type="entry name" value="EF_HAND_2"/>
    <property type="match status" value="2"/>
</dbReference>
<dbReference type="PRINTS" id="PR00450">
    <property type="entry name" value="RECOVERIN"/>
</dbReference>
<dbReference type="FunFam" id="1.10.238.10:FF:000083">
    <property type="entry name" value="guanylyl cyclase-activating protein 1"/>
    <property type="match status" value="1"/>
</dbReference>
<dbReference type="InterPro" id="IPR028846">
    <property type="entry name" value="Recoverin"/>
</dbReference>
<dbReference type="InterPro" id="IPR018247">
    <property type="entry name" value="EF_Hand_1_Ca_BS"/>
</dbReference>
<dbReference type="Proteomes" id="UP000261520">
    <property type="component" value="Unplaced"/>
</dbReference>
<dbReference type="PANTHER" id="PTHR23055">
    <property type="entry name" value="CALCIUM BINDING PROTEINS"/>
    <property type="match status" value="1"/>
</dbReference>
<evidence type="ECO:0000313" key="5">
    <source>
        <dbReference type="Ensembl" id="ENSPMGP00000016699.1"/>
    </source>
</evidence>
<dbReference type="SUPFAM" id="SSF47473">
    <property type="entry name" value="EF-hand"/>
    <property type="match status" value="1"/>
</dbReference>
<evidence type="ECO:0000256" key="3">
    <source>
        <dbReference type="ARBA" id="ARBA00022837"/>
    </source>
</evidence>
<evidence type="ECO:0000259" key="4">
    <source>
        <dbReference type="PROSITE" id="PS50222"/>
    </source>
</evidence>
<dbReference type="InterPro" id="IPR002048">
    <property type="entry name" value="EF_hand_dom"/>
</dbReference>
<dbReference type="Gene3D" id="1.10.238.10">
    <property type="entry name" value="EF-hand"/>
    <property type="match status" value="2"/>
</dbReference>
<dbReference type="Pfam" id="PF13499">
    <property type="entry name" value="EF-hand_7"/>
    <property type="match status" value="1"/>
</dbReference>
<dbReference type="PANTHER" id="PTHR23055:SF85">
    <property type="entry name" value="SI:CH211-245J22.3"/>
    <property type="match status" value="1"/>
</dbReference>
<evidence type="ECO:0000256" key="2">
    <source>
        <dbReference type="ARBA" id="ARBA00022737"/>
    </source>
</evidence>
<dbReference type="Ensembl" id="ENSPMGT00000017830.1">
    <property type="protein sequence ID" value="ENSPMGP00000016699.1"/>
    <property type="gene ID" value="ENSPMGG00000013699.1"/>
</dbReference>
<evidence type="ECO:0000256" key="1">
    <source>
        <dbReference type="ARBA" id="ARBA00022723"/>
    </source>
</evidence>
<dbReference type="SMART" id="SM00054">
    <property type="entry name" value="EFh"/>
    <property type="match status" value="3"/>
</dbReference>
<dbReference type="InterPro" id="IPR011992">
    <property type="entry name" value="EF-hand-dom_pair"/>
</dbReference>
<keyword evidence="1" id="KW-0479">Metal-binding</keyword>
<dbReference type="Pfam" id="PF13833">
    <property type="entry name" value="EF-hand_8"/>
    <property type="match status" value="1"/>
</dbReference>
<organism evidence="5 6">
    <name type="scientific">Periophthalmus magnuspinnatus</name>
    <dbReference type="NCBI Taxonomy" id="409849"/>
    <lineage>
        <taxon>Eukaryota</taxon>
        <taxon>Metazoa</taxon>
        <taxon>Chordata</taxon>
        <taxon>Craniata</taxon>
        <taxon>Vertebrata</taxon>
        <taxon>Euteleostomi</taxon>
        <taxon>Actinopterygii</taxon>
        <taxon>Neopterygii</taxon>
        <taxon>Teleostei</taxon>
        <taxon>Neoteleostei</taxon>
        <taxon>Acanthomorphata</taxon>
        <taxon>Gobiaria</taxon>
        <taxon>Gobiiformes</taxon>
        <taxon>Gobioidei</taxon>
        <taxon>Gobiidae</taxon>
        <taxon>Oxudercinae</taxon>
        <taxon>Periophthalmus</taxon>
    </lineage>
</organism>
<accession>A0A3B4AJA1</accession>
<dbReference type="GO" id="GO:0005509">
    <property type="term" value="F:calcium ion binding"/>
    <property type="evidence" value="ECO:0007669"/>
    <property type="project" value="InterPro"/>
</dbReference>
<keyword evidence="2" id="KW-0677">Repeat</keyword>
<sequence>MGQAAVLPSRREESSELYQWFRKFIHECPSGLITLHEFQKHFCDGTGARGSAEYAEEIFRTLDSNGDGLVDFREYVVAISMLIEGSAVEKLRWSFKLYDKDKDGTITREEMLEIMQAVYKMSVAASLTPQNSMTAEECTNRIFQRLDKDNNAIISLVEFIEGALRDDWIREMLECDPSTVMVERFKYSTMHYGTFLREDLLHAWRYYCFI</sequence>
<dbReference type="AlphaFoldDB" id="A0A3B4AJA1"/>
<reference evidence="5" key="2">
    <citation type="submission" date="2025-09" db="UniProtKB">
        <authorList>
            <consortium name="Ensembl"/>
        </authorList>
    </citation>
    <scope>IDENTIFICATION</scope>
</reference>
<protein>
    <recommendedName>
        <fullName evidence="4">EF-hand domain-containing protein</fullName>
    </recommendedName>
</protein>
<dbReference type="STRING" id="409849.ENSPMGP00000016699"/>
<dbReference type="CDD" id="cd00051">
    <property type="entry name" value="EFh"/>
    <property type="match status" value="2"/>
</dbReference>
<feature type="domain" description="EF-hand" evidence="4">
    <location>
        <begin position="86"/>
        <end position="121"/>
    </location>
</feature>
<name>A0A3B4AJA1_9GOBI</name>
<dbReference type="PROSITE" id="PS00018">
    <property type="entry name" value="EF_HAND_1"/>
    <property type="match status" value="2"/>
</dbReference>
<evidence type="ECO:0000313" key="6">
    <source>
        <dbReference type="Proteomes" id="UP000261520"/>
    </source>
</evidence>